<evidence type="ECO:0000313" key="1">
    <source>
        <dbReference type="EMBL" id="KAH0550472.1"/>
    </source>
</evidence>
<proteinExistence type="predicted"/>
<accession>A0AAV7IGI7</accession>
<name>A0AAV7IGI7_COTGL</name>
<comment type="caution">
    <text evidence="1">The sequence shown here is derived from an EMBL/GenBank/DDBJ whole genome shotgun (WGS) entry which is preliminary data.</text>
</comment>
<keyword evidence="2" id="KW-1185">Reference proteome</keyword>
<sequence>MRDIVDIVASDQGTMASDQPISSTGLRQASKQADEALTTETSCKVQQQQQALLVIRGWERVKKGVRESSGGVIHPTWVHTPIHRRAAIATPPTAADMMLILFKLIFTFHRKKK</sequence>
<dbReference type="AlphaFoldDB" id="A0AAV7IGI7"/>
<protein>
    <submittedName>
        <fullName evidence="1">Uncharacterized protein</fullName>
    </submittedName>
</protein>
<dbReference type="Proteomes" id="UP000826195">
    <property type="component" value="Unassembled WGS sequence"/>
</dbReference>
<dbReference type="EMBL" id="JAHXZJ010001864">
    <property type="protein sequence ID" value="KAH0550472.1"/>
    <property type="molecule type" value="Genomic_DNA"/>
</dbReference>
<gene>
    <name evidence="1" type="ORF">KQX54_019611</name>
</gene>
<reference evidence="1 2" key="1">
    <citation type="journal article" date="2021" name="J. Hered.">
        <title>A chromosome-level genome assembly of the parasitoid wasp, Cotesia glomerata (Hymenoptera: Braconidae).</title>
        <authorList>
            <person name="Pinto B.J."/>
            <person name="Weis J.J."/>
            <person name="Gamble T."/>
            <person name="Ode P.J."/>
            <person name="Paul R."/>
            <person name="Zaspel J.M."/>
        </authorList>
    </citation>
    <scope>NUCLEOTIDE SEQUENCE [LARGE SCALE GENOMIC DNA]</scope>
    <source>
        <strain evidence="1">CgM1</strain>
    </source>
</reference>
<organism evidence="1 2">
    <name type="scientific">Cotesia glomerata</name>
    <name type="common">Lepidopteran parasitic wasp</name>
    <name type="synonym">Apanteles glomeratus</name>
    <dbReference type="NCBI Taxonomy" id="32391"/>
    <lineage>
        <taxon>Eukaryota</taxon>
        <taxon>Metazoa</taxon>
        <taxon>Ecdysozoa</taxon>
        <taxon>Arthropoda</taxon>
        <taxon>Hexapoda</taxon>
        <taxon>Insecta</taxon>
        <taxon>Pterygota</taxon>
        <taxon>Neoptera</taxon>
        <taxon>Endopterygota</taxon>
        <taxon>Hymenoptera</taxon>
        <taxon>Apocrita</taxon>
        <taxon>Ichneumonoidea</taxon>
        <taxon>Braconidae</taxon>
        <taxon>Microgastrinae</taxon>
        <taxon>Cotesia</taxon>
    </lineage>
</organism>
<evidence type="ECO:0000313" key="2">
    <source>
        <dbReference type="Proteomes" id="UP000826195"/>
    </source>
</evidence>